<gene>
    <name evidence="1" type="ORF">POJ06DRAFT_301947</name>
</gene>
<dbReference type="EMBL" id="JARPMG010000006">
    <property type="protein sequence ID" value="KAJ8100141.1"/>
    <property type="molecule type" value="Genomic_DNA"/>
</dbReference>
<dbReference type="Proteomes" id="UP001217417">
    <property type="component" value="Unassembled WGS sequence"/>
</dbReference>
<keyword evidence="2" id="KW-1185">Reference proteome</keyword>
<dbReference type="GeneID" id="80885918"/>
<accession>A0AAD7QRX2</accession>
<dbReference type="AlphaFoldDB" id="A0AAD7QRX2"/>
<dbReference type="RefSeq" id="XP_056043591.1">
    <property type="nucleotide sequence ID" value="XM_056190752.1"/>
</dbReference>
<protein>
    <submittedName>
        <fullName evidence="1">Uncharacterized protein</fullName>
    </submittedName>
</protein>
<sequence>MIPIAKLPITNYHLSPCHLATTPPFERMMTTRGERLDYRGLNDGIDDEAAPEDRVARSSIPDPVLSQSAVDAFINIPDRRDLAFRISITILELEQAPRLLKLQSIQAIRSVQFANGQHQSLSGYGLTLRLRPLIRSGS</sequence>
<name>A0AAD7QRX2_9ASCO</name>
<evidence type="ECO:0000313" key="2">
    <source>
        <dbReference type="Proteomes" id="UP001217417"/>
    </source>
</evidence>
<comment type="caution">
    <text evidence="1">The sequence shown here is derived from an EMBL/GenBank/DDBJ whole genome shotgun (WGS) entry which is preliminary data.</text>
</comment>
<organism evidence="1 2">
    <name type="scientific">Lipomyces tetrasporus</name>
    <dbReference type="NCBI Taxonomy" id="54092"/>
    <lineage>
        <taxon>Eukaryota</taxon>
        <taxon>Fungi</taxon>
        <taxon>Dikarya</taxon>
        <taxon>Ascomycota</taxon>
        <taxon>Saccharomycotina</taxon>
        <taxon>Lipomycetes</taxon>
        <taxon>Lipomycetales</taxon>
        <taxon>Lipomycetaceae</taxon>
        <taxon>Lipomyces</taxon>
    </lineage>
</organism>
<evidence type="ECO:0000313" key="1">
    <source>
        <dbReference type="EMBL" id="KAJ8100141.1"/>
    </source>
</evidence>
<reference evidence="1" key="1">
    <citation type="submission" date="2023-03" db="EMBL/GenBank/DDBJ databases">
        <title>Near-Complete genome sequence of Lipomyces tetrasporous NRRL Y-64009, an oleaginous yeast capable of growing on lignocellulosic hydrolysates.</title>
        <authorList>
            <consortium name="Lawrence Berkeley National Laboratory"/>
            <person name="Jagtap S.S."/>
            <person name="Liu J.-J."/>
            <person name="Walukiewicz H.E."/>
            <person name="Pangilinan J."/>
            <person name="Lipzen A."/>
            <person name="Ahrendt S."/>
            <person name="Koriabine M."/>
            <person name="Cobaugh K."/>
            <person name="Salamov A."/>
            <person name="Yoshinaga Y."/>
            <person name="Ng V."/>
            <person name="Daum C."/>
            <person name="Grigoriev I.V."/>
            <person name="Slininger P.J."/>
            <person name="Dien B.S."/>
            <person name="Jin Y.-S."/>
            <person name="Rao C.V."/>
        </authorList>
    </citation>
    <scope>NUCLEOTIDE SEQUENCE</scope>
    <source>
        <strain evidence="1">NRRL Y-64009</strain>
    </source>
</reference>
<proteinExistence type="predicted"/>